<dbReference type="PANTHER" id="PTHR40446:SF2">
    <property type="entry name" value="N-ACETYLGLUCOSAMINE-1-PHOSPHODIESTER ALPHA-N-ACETYLGLUCOSAMINIDASE"/>
    <property type="match status" value="1"/>
</dbReference>
<gene>
    <name evidence="2" type="ORF">DCF25_09905</name>
</gene>
<comment type="caution">
    <text evidence="2">The sequence shown here is derived from an EMBL/GenBank/DDBJ whole genome shotgun (WGS) entry which is preliminary data.</text>
</comment>
<dbReference type="PANTHER" id="PTHR40446">
    <property type="entry name" value="N-ACETYLGLUCOSAMINE-1-PHOSPHODIESTER ALPHA-N-ACETYLGLUCOSAMINIDASE"/>
    <property type="match status" value="1"/>
</dbReference>
<dbReference type="EMBL" id="QBMC01000056">
    <property type="protein sequence ID" value="PZO18288.1"/>
    <property type="molecule type" value="Genomic_DNA"/>
</dbReference>
<reference evidence="2 3" key="2">
    <citation type="submission" date="2018-06" db="EMBL/GenBank/DDBJ databases">
        <title>Metagenomic assembly of (sub)arctic Cyanobacteria and their associated microbiome from non-axenic cultures.</title>
        <authorList>
            <person name="Baurain D."/>
        </authorList>
    </citation>
    <scope>NUCLEOTIDE SEQUENCE [LARGE SCALE GENOMIC DNA]</scope>
    <source>
        <strain evidence="2">ULC129bin1</strain>
    </source>
</reference>
<protein>
    <recommendedName>
        <fullName evidence="1">Phosphodiester glycosidase domain-containing protein</fullName>
    </recommendedName>
</protein>
<evidence type="ECO:0000313" key="2">
    <source>
        <dbReference type="EMBL" id="PZO18288.1"/>
    </source>
</evidence>
<evidence type="ECO:0000259" key="1">
    <source>
        <dbReference type="Pfam" id="PF09992"/>
    </source>
</evidence>
<dbReference type="AlphaFoldDB" id="A0A2W4WGF9"/>
<sequence>MTVAVIGWGGFLKFGLPLLIPTFPPANAEITDALPQAAISQTSKPTYQTYELKNATIHIVALPAGTRLSVAVADELKTVEDFAQQEKALAVINGGFFDPQNGKTTSHLILQGNTVGSPSDNERLMDNPDLQPYLDRILNRSEFRTYQCRTSSQTSEMRYEIAAHSDLSPLPNTCTLVDLIGAGPQLLPEDTSYEEGFTDYKDGKRVRDAIGGAGPNARSAIALTADNIILLIMVAQRPDAPGLTLPEVAEFATSLDAVSLLNLDGGSSSTLYYNGQTHLGRLDTGGNAIERPVKSVIVVGQ</sequence>
<dbReference type="InterPro" id="IPR018711">
    <property type="entry name" value="NAGPA"/>
</dbReference>
<dbReference type="Pfam" id="PF09992">
    <property type="entry name" value="NAGPA"/>
    <property type="match status" value="1"/>
</dbReference>
<accession>A0A2W4WGF9</accession>
<reference evidence="3" key="1">
    <citation type="submission" date="2018-04" db="EMBL/GenBank/DDBJ databases">
        <authorList>
            <person name="Cornet L."/>
        </authorList>
    </citation>
    <scope>NUCLEOTIDE SEQUENCE [LARGE SCALE GENOMIC DNA]</scope>
</reference>
<proteinExistence type="predicted"/>
<feature type="domain" description="Phosphodiester glycosidase" evidence="1">
    <location>
        <begin position="87"/>
        <end position="299"/>
    </location>
</feature>
<name>A0A2W4WGF9_9CYAN</name>
<dbReference type="Proteomes" id="UP000249354">
    <property type="component" value="Unassembled WGS sequence"/>
</dbReference>
<organism evidence="2 3">
    <name type="scientific">Leptolyngbya foveolarum</name>
    <dbReference type="NCBI Taxonomy" id="47253"/>
    <lineage>
        <taxon>Bacteria</taxon>
        <taxon>Bacillati</taxon>
        <taxon>Cyanobacteriota</taxon>
        <taxon>Cyanophyceae</taxon>
        <taxon>Leptolyngbyales</taxon>
        <taxon>Leptolyngbyaceae</taxon>
        <taxon>Leptolyngbya group</taxon>
        <taxon>Leptolyngbya</taxon>
    </lineage>
</organism>
<evidence type="ECO:0000313" key="3">
    <source>
        <dbReference type="Proteomes" id="UP000249354"/>
    </source>
</evidence>